<dbReference type="RefSeq" id="WP_068143271.1">
    <property type="nucleotide sequence ID" value="NZ_JBHSCR010000014.1"/>
</dbReference>
<proteinExistence type="predicted"/>
<sequence>MRSLNNSGISAIAKGAGFALSLLLVAACSSAPVGTKPTAGAKRAPKPVANALCEGRAADAVEILSAEPLASPVDQFFTALAMEKSGHPVSARKLYAGLMAAGSTDPVYLHCGTELLANGTVSSEAARRLALIAQNLRSLDVASARPQQLHEGLPTLDGGSAISSVRPSSGFSSSPMTVYRPQSTSPLGRWFAHLESYKTYQSAQGNKPTLEAKFPSLKGYIDQWEVNVSGGVVRLGVRLDNRDDARRLCQQVKSNGDYCAVLDTSP</sequence>
<feature type="signal peptide" evidence="1">
    <location>
        <begin position="1"/>
        <end position="26"/>
    </location>
</feature>
<evidence type="ECO:0000256" key="1">
    <source>
        <dbReference type="SAM" id="SignalP"/>
    </source>
</evidence>
<evidence type="ECO:0000313" key="2">
    <source>
        <dbReference type="EMBL" id="MFC4348750.1"/>
    </source>
</evidence>
<feature type="chain" id="PRO_5046045436" description="SPOR domain-containing protein" evidence="1">
    <location>
        <begin position="27"/>
        <end position="266"/>
    </location>
</feature>
<evidence type="ECO:0008006" key="4">
    <source>
        <dbReference type="Google" id="ProtNLM"/>
    </source>
</evidence>
<keyword evidence="3" id="KW-1185">Reference proteome</keyword>
<protein>
    <recommendedName>
        <fullName evidence="4">SPOR domain-containing protein</fullName>
    </recommendedName>
</protein>
<keyword evidence="1" id="KW-0732">Signal</keyword>
<dbReference type="Proteomes" id="UP001595776">
    <property type="component" value="Unassembled WGS sequence"/>
</dbReference>
<reference evidence="3" key="1">
    <citation type="journal article" date="2019" name="Int. J. Syst. Evol. Microbiol.">
        <title>The Global Catalogue of Microorganisms (GCM) 10K type strain sequencing project: providing services to taxonomists for standard genome sequencing and annotation.</title>
        <authorList>
            <consortium name="The Broad Institute Genomics Platform"/>
            <consortium name="The Broad Institute Genome Sequencing Center for Infectious Disease"/>
            <person name="Wu L."/>
            <person name="Ma J."/>
        </authorList>
    </citation>
    <scope>NUCLEOTIDE SEQUENCE [LARGE SCALE GENOMIC DNA]</scope>
    <source>
        <strain evidence="3">CGMCC 1.15304</strain>
    </source>
</reference>
<dbReference type="EMBL" id="JBHSCR010000014">
    <property type="protein sequence ID" value="MFC4348750.1"/>
    <property type="molecule type" value="Genomic_DNA"/>
</dbReference>
<organism evidence="2 3">
    <name type="scientific">Kordiimonas lipolytica</name>
    <dbReference type="NCBI Taxonomy" id="1662421"/>
    <lineage>
        <taxon>Bacteria</taxon>
        <taxon>Pseudomonadati</taxon>
        <taxon>Pseudomonadota</taxon>
        <taxon>Alphaproteobacteria</taxon>
        <taxon>Kordiimonadales</taxon>
        <taxon>Kordiimonadaceae</taxon>
        <taxon>Kordiimonas</taxon>
    </lineage>
</organism>
<comment type="caution">
    <text evidence="2">The sequence shown here is derived from an EMBL/GenBank/DDBJ whole genome shotgun (WGS) entry which is preliminary data.</text>
</comment>
<dbReference type="PROSITE" id="PS51257">
    <property type="entry name" value="PROKAR_LIPOPROTEIN"/>
    <property type="match status" value="1"/>
</dbReference>
<gene>
    <name evidence="2" type="ORF">ACFO5Q_12930</name>
</gene>
<name>A0ABV8UD39_9PROT</name>
<accession>A0ABV8UD39</accession>
<evidence type="ECO:0000313" key="3">
    <source>
        <dbReference type="Proteomes" id="UP001595776"/>
    </source>
</evidence>